<dbReference type="Proteomes" id="UP000316621">
    <property type="component" value="Chromosome 11"/>
</dbReference>
<dbReference type="FunFam" id="1.25.70.10:FF:000001">
    <property type="entry name" value="Mitochondrial transcription termination factor-like"/>
    <property type="match status" value="1"/>
</dbReference>
<dbReference type="AlphaFoldDB" id="A0A4Y7LDS0"/>
<evidence type="ECO:0000256" key="1">
    <source>
        <dbReference type="ARBA" id="ARBA00007692"/>
    </source>
</evidence>
<dbReference type="EMBL" id="CM010725">
    <property type="protein sequence ID" value="RZC82431.1"/>
    <property type="molecule type" value="Genomic_DNA"/>
</dbReference>
<dbReference type="PANTHER" id="PTHR13068:SF166">
    <property type="entry name" value="TRANSCRIPTION TERMINATION FACTOR MTERF15, MITOCHONDRIAL-LIKE"/>
    <property type="match status" value="1"/>
</dbReference>
<proteinExistence type="inferred from homology"/>
<dbReference type="GO" id="GO:0003676">
    <property type="term" value="F:nucleic acid binding"/>
    <property type="evidence" value="ECO:0007669"/>
    <property type="project" value="InterPro"/>
</dbReference>
<protein>
    <submittedName>
        <fullName evidence="4">Uncharacterized protein</fullName>
    </submittedName>
</protein>
<accession>A0A4Y7LDS0</accession>
<gene>
    <name evidence="4" type="ORF">C5167_045223</name>
</gene>
<evidence type="ECO:0000256" key="3">
    <source>
        <dbReference type="ARBA" id="ARBA00022946"/>
    </source>
</evidence>
<evidence type="ECO:0000313" key="4">
    <source>
        <dbReference type="EMBL" id="RZC82431.1"/>
    </source>
</evidence>
<dbReference type="OMA" id="DYANACR"/>
<organism evidence="4 5">
    <name type="scientific">Papaver somniferum</name>
    <name type="common">Opium poppy</name>
    <dbReference type="NCBI Taxonomy" id="3469"/>
    <lineage>
        <taxon>Eukaryota</taxon>
        <taxon>Viridiplantae</taxon>
        <taxon>Streptophyta</taxon>
        <taxon>Embryophyta</taxon>
        <taxon>Tracheophyta</taxon>
        <taxon>Spermatophyta</taxon>
        <taxon>Magnoliopsida</taxon>
        <taxon>Ranunculales</taxon>
        <taxon>Papaveraceae</taxon>
        <taxon>Papaveroideae</taxon>
        <taxon>Papaver</taxon>
    </lineage>
</organism>
<dbReference type="SMART" id="SM00733">
    <property type="entry name" value="Mterf"/>
    <property type="match status" value="2"/>
</dbReference>
<dbReference type="OrthoDB" id="637682at2759"/>
<keyword evidence="2" id="KW-0806">Transcription termination</keyword>
<reference evidence="4 5" key="1">
    <citation type="journal article" date="2018" name="Science">
        <title>The opium poppy genome and morphinan production.</title>
        <authorList>
            <person name="Guo L."/>
            <person name="Winzer T."/>
            <person name="Yang X."/>
            <person name="Li Y."/>
            <person name="Ning Z."/>
            <person name="He Z."/>
            <person name="Teodor R."/>
            <person name="Lu Y."/>
            <person name="Bowser T.A."/>
            <person name="Graham I.A."/>
            <person name="Ye K."/>
        </authorList>
    </citation>
    <scope>NUCLEOTIDE SEQUENCE [LARGE SCALE GENOMIC DNA]</scope>
    <source>
        <strain evidence="5">cv. HN1</strain>
        <tissue evidence="4">Leaves</tissue>
    </source>
</reference>
<evidence type="ECO:0000256" key="2">
    <source>
        <dbReference type="ARBA" id="ARBA00022472"/>
    </source>
</evidence>
<name>A0A4Y7LDS0_PAPSO</name>
<evidence type="ECO:0000313" key="5">
    <source>
        <dbReference type="Proteomes" id="UP000316621"/>
    </source>
</evidence>
<sequence>MFTTRTGKFNEIVEKIKGMGIHPFKCNFLGAIQAFTALSNSNWELKMDLYRRFGLSEDEIHNAFKIHPQCMLTSVKKITSIMDYLVNQMGYSSSYVAKYPCIFCYSLEKRIIPRCSVYKLLTCKGLIKNQFSLISLLNYNYESFLEKFVIKFEVEAPELLKMYPSAVKSRAT</sequence>
<comment type="similarity">
    <text evidence="1">Belongs to the mTERF family.</text>
</comment>
<dbReference type="Pfam" id="PF02536">
    <property type="entry name" value="mTERF"/>
    <property type="match status" value="1"/>
</dbReference>
<keyword evidence="3" id="KW-0809">Transit peptide</keyword>
<dbReference type="GO" id="GO:0006353">
    <property type="term" value="P:DNA-templated transcription termination"/>
    <property type="evidence" value="ECO:0007669"/>
    <property type="project" value="UniProtKB-KW"/>
</dbReference>
<keyword evidence="5" id="KW-1185">Reference proteome</keyword>
<dbReference type="Gene3D" id="1.25.70.10">
    <property type="entry name" value="Transcription termination factor 3, mitochondrial"/>
    <property type="match status" value="1"/>
</dbReference>
<keyword evidence="2" id="KW-0804">Transcription</keyword>
<dbReference type="InterPro" id="IPR038538">
    <property type="entry name" value="MTERF_sf"/>
</dbReference>
<keyword evidence="2" id="KW-0805">Transcription regulation</keyword>
<dbReference type="PANTHER" id="PTHR13068">
    <property type="entry name" value="CGI-12 PROTEIN-RELATED"/>
    <property type="match status" value="1"/>
</dbReference>
<dbReference type="InterPro" id="IPR003690">
    <property type="entry name" value="MTERF"/>
</dbReference>
<dbReference type="Gramene" id="RZC82431">
    <property type="protein sequence ID" value="RZC82431"/>
    <property type="gene ID" value="C5167_045223"/>
</dbReference>